<protein>
    <recommendedName>
        <fullName evidence="13">Cadherin domain-containing protein</fullName>
    </recommendedName>
</protein>
<dbReference type="FunFam" id="2.60.40.60:FF:000006">
    <property type="entry name" value="Protocadherin alpha 2"/>
    <property type="match status" value="1"/>
</dbReference>
<evidence type="ECO:0000313" key="14">
    <source>
        <dbReference type="Ensembl" id="ENSPKIP00000017796.1"/>
    </source>
</evidence>
<dbReference type="Proteomes" id="UP000261540">
    <property type="component" value="Unplaced"/>
</dbReference>
<dbReference type="GO" id="GO:0005509">
    <property type="term" value="F:calcium ion binding"/>
    <property type="evidence" value="ECO:0007669"/>
    <property type="project" value="UniProtKB-UniRule"/>
</dbReference>
<dbReference type="InterPro" id="IPR015919">
    <property type="entry name" value="Cadherin-like_sf"/>
</dbReference>
<dbReference type="GO" id="GO:0005886">
    <property type="term" value="C:plasma membrane"/>
    <property type="evidence" value="ECO:0007669"/>
    <property type="project" value="UniProtKB-SubCell"/>
</dbReference>
<dbReference type="SMART" id="SM00112">
    <property type="entry name" value="CA"/>
    <property type="match status" value="1"/>
</dbReference>
<evidence type="ECO:0000259" key="13">
    <source>
        <dbReference type="PROSITE" id="PS50268"/>
    </source>
</evidence>
<evidence type="ECO:0000256" key="5">
    <source>
        <dbReference type="ARBA" id="ARBA00022737"/>
    </source>
</evidence>
<evidence type="ECO:0000256" key="2">
    <source>
        <dbReference type="ARBA" id="ARBA00022475"/>
    </source>
</evidence>
<dbReference type="CDD" id="cd11304">
    <property type="entry name" value="Cadherin_repeat"/>
    <property type="match status" value="2"/>
</dbReference>
<organism evidence="14 15">
    <name type="scientific">Paramormyrops kingsleyae</name>
    <dbReference type="NCBI Taxonomy" id="1676925"/>
    <lineage>
        <taxon>Eukaryota</taxon>
        <taxon>Metazoa</taxon>
        <taxon>Chordata</taxon>
        <taxon>Craniata</taxon>
        <taxon>Vertebrata</taxon>
        <taxon>Euteleostomi</taxon>
        <taxon>Actinopterygii</taxon>
        <taxon>Neopterygii</taxon>
        <taxon>Teleostei</taxon>
        <taxon>Osteoglossocephala</taxon>
        <taxon>Osteoglossomorpha</taxon>
        <taxon>Osteoglossiformes</taxon>
        <taxon>Mormyridae</taxon>
        <taxon>Paramormyrops</taxon>
    </lineage>
</organism>
<keyword evidence="7" id="KW-0130">Cell adhesion</keyword>
<dbReference type="Gene3D" id="2.60.40.60">
    <property type="entry name" value="Cadherins"/>
    <property type="match status" value="2"/>
</dbReference>
<reference evidence="14" key="2">
    <citation type="submission" date="2025-09" db="UniProtKB">
        <authorList>
            <consortium name="Ensembl"/>
        </authorList>
    </citation>
    <scope>IDENTIFICATION</scope>
</reference>
<reference evidence="14" key="1">
    <citation type="submission" date="2025-08" db="UniProtKB">
        <authorList>
            <consortium name="Ensembl"/>
        </authorList>
    </citation>
    <scope>IDENTIFICATION</scope>
</reference>
<dbReference type="PANTHER" id="PTHR24028">
    <property type="entry name" value="CADHERIN-87A"/>
    <property type="match status" value="1"/>
</dbReference>
<feature type="domain" description="Cadherin" evidence="13">
    <location>
        <begin position="126"/>
        <end position="206"/>
    </location>
</feature>
<dbReference type="PROSITE" id="PS50268">
    <property type="entry name" value="CADHERIN_2"/>
    <property type="match status" value="2"/>
</dbReference>
<evidence type="ECO:0000256" key="4">
    <source>
        <dbReference type="ARBA" id="ARBA00022729"/>
    </source>
</evidence>
<dbReference type="GeneTree" id="ENSGT00940000164173"/>
<evidence type="ECO:0000313" key="15">
    <source>
        <dbReference type="Proteomes" id="UP000261540"/>
    </source>
</evidence>
<dbReference type="PROSITE" id="PS00232">
    <property type="entry name" value="CADHERIN_1"/>
    <property type="match status" value="1"/>
</dbReference>
<keyword evidence="2" id="KW-1003">Cell membrane</keyword>
<dbReference type="FunFam" id="2.60.40.60:FF:000007">
    <property type="entry name" value="Protocadherin alpha 2"/>
    <property type="match status" value="1"/>
</dbReference>
<evidence type="ECO:0000256" key="3">
    <source>
        <dbReference type="ARBA" id="ARBA00022692"/>
    </source>
</evidence>
<feature type="domain" description="Cadherin" evidence="13">
    <location>
        <begin position="19"/>
        <end position="125"/>
    </location>
</feature>
<keyword evidence="9" id="KW-0472">Membrane</keyword>
<dbReference type="Pfam" id="PF08266">
    <property type="entry name" value="Cadherin_2"/>
    <property type="match status" value="1"/>
</dbReference>
<evidence type="ECO:0000256" key="10">
    <source>
        <dbReference type="ARBA" id="ARBA00023180"/>
    </source>
</evidence>
<keyword evidence="6 11" id="KW-0106">Calcium</keyword>
<dbReference type="PRINTS" id="PR00205">
    <property type="entry name" value="CADHERIN"/>
</dbReference>
<name>A0A3B3RJC5_9TELE</name>
<evidence type="ECO:0000256" key="7">
    <source>
        <dbReference type="ARBA" id="ARBA00022889"/>
    </source>
</evidence>
<evidence type="ECO:0000256" key="1">
    <source>
        <dbReference type="ARBA" id="ARBA00004251"/>
    </source>
</evidence>
<feature type="signal peptide" evidence="12">
    <location>
        <begin position="1"/>
        <end position="21"/>
    </location>
</feature>
<accession>A0A3B3RJC5</accession>
<keyword evidence="10" id="KW-0325">Glycoprotein</keyword>
<evidence type="ECO:0000256" key="6">
    <source>
        <dbReference type="ARBA" id="ARBA00022837"/>
    </source>
</evidence>
<evidence type="ECO:0000256" key="9">
    <source>
        <dbReference type="ARBA" id="ARBA00023136"/>
    </source>
</evidence>
<keyword evidence="15" id="KW-1185">Reference proteome</keyword>
<dbReference type="PANTHER" id="PTHR24028:SF32">
    <property type="entry name" value="CADHERIN-RELATED NEURONAL RECEPTOR VARIABLE 10-RELATED"/>
    <property type="match status" value="1"/>
</dbReference>
<dbReference type="GO" id="GO:0007156">
    <property type="term" value="P:homophilic cell adhesion via plasma membrane adhesion molecules"/>
    <property type="evidence" value="ECO:0007669"/>
    <property type="project" value="InterPro"/>
</dbReference>
<dbReference type="InterPro" id="IPR002126">
    <property type="entry name" value="Cadherin-like_dom"/>
</dbReference>
<keyword evidence="4 12" id="KW-0732">Signal</keyword>
<feature type="chain" id="PRO_5017230111" description="Cadherin domain-containing protein" evidence="12">
    <location>
        <begin position="22"/>
        <end position="231"/>
    </location>
</feature>
<dbReference type="InterPro" id="IPR050174">
    <property type="entry name" value="Protocadherin/Cadherin-CA"/>
</dbReference>
<sequence>MYYRMEIWLLILLCLWDSSSGQIVYSVSEEVNKGTVVGNIAKDLGLNINELESRTFQIVSGSSRKYFEVNLKSGVLFVNERIDREELCPSAQKCTLFLEAIIHNPLNLYRVEINVLDVNDNAPFFSRNKIELNVSEFANPGDKFSILTAEDPDMGSNSVKAYKLNQNEHFGLDVQSEGEQIQSAQLVLQKALDREKQAVIPLVVTAGTFLPKYICSSVVFLCELSAMSRFN</sequence>
<dbReference type="Ensembl" id="ENSPKIT00000042315.1">
    <property type="protein sequence ID" value="ENSPKIP00000017796.1"/>
    <property type="gene ID" value="ENSPKIG00000003573.1"/>
</dbReference>
<dbReference type="InterPro" id="IPR020894">
    <property type="entry name" value="Cadherin_CS"/>
</dbReference>
<proteinExistence type="predicted"/>
<dbReference type="AlphaFoldDB" id="A0A3B3RJC5"/>
<evidence type="ECO:0000256" key="8">
    <source>
        <dbReference type="ARBA" id="ARBA00022989"/>
    </source>
</evidence>
<dbReference type="GO" id="GO:0009653">
    <property type="term" value="P:anatomical structure morphogenesis"/>
    <property type="evidence" value="ECO:0007669"/>
    <property type="project" value="UniProtKB-ARBA"/>
</dbReference>
<keyword evidence="5" id="KW-0677">Repeat</keyword>
<dbReference type="SUPFAM" id="SSF49313">
    <property type="entry name" value="Cadherin-like"/>
    <property type="match status" value="2"/>
</dbReference>
<evidence type="ECO:0000256" key="12">
    <source>
        <dbReference type="SAM" id="SignalP"/>
    </source>
</evidence>
<dbReference type="InterPro" id="IPR013164">
    <property type="entry name" value="Cadherin_N"/>
</dbReference>
<keyword evidence="3" id="KW-0812">Transmembrane</keyword>
<keyword evidence="8" id="KW-1133">Transmembrane helix</keyword>
<comment type="subcellular location">
    <subcellularLocation>
        <location evidence="1">Cell membrane</location>
        <topology evidence="1">Single-pass type I membrane protein</topology>
    </subcellularLocation>
</comment>
<evidence type="ECO:0000256" key="11">
    <source>
        <dbReference type="PROSITE-ProRule" id="PRU00043"/>
    </source>
</evidence>